<organism evidence="2 3">
    <name type="scientific">Rhodopirellula sallentina SM41</name>
    <dbReference type="NCBI Taxonomy" id="1263870"/>
    <lineage>
        <taxon>Bacteria</taxon>
        <taxon>Pseudomonadati</taxon>
        <taxon>Planctomycetota</taxon>
        <taxon>Planctomycetia</taxon>
        <taxon>Pirellulales</taxon>
        <taxon>Pirellulaceae</taxon>
        <taxon>Rhodopirellula</taxon>
    </lineage>
</organism>
<accession>M5TXB0</accession>
<gene>
    <name evidence="2" type="ORF">RSSM_04885</name>
</gene>
<comment type="caution">
    <text evidence="2">The sequence shown here is derived from an EMBL/GenBank/DDBJ whole genome shotgun (WGS) entry which is preliminary data.</text>
</comment>
<sequence>MVIQLSEQQREEIATILARAIRRTLDKAAAKDTQDTSQLPSQPEVADESQS</sequence>
<evidence type="ECO:0000313" key="2">
    <source>
        <dbReference type="EMBL" id="EMI53669.1"/>
    </source>
</evidence>
<name>M5TXB0_9BACT</name>
<dbReference type="RefSeq" id="WP_008684310.1">
    <property type="nucleotide sequence ID" value="NZ_ANOH01000335.1"/>
</dbReference>
<proteinExistence type="predicted"/>
<protein>
    <submittedName>
        <fullName evidence="2">Uncharacterized protein</fullName>
    </submittedName>
</protein>
<reference evidence="2 3" key="1">
    <citation type="journal article" date="2013" name="Mar. Genomics">
        <title>Expression of sulfatases in Rhodopirellula baltica and the diversity of sulfatases in the genus Rhodopirellula.</title>
        <authorList>
            <person name="Wegner C.E."/>
            <person name="Richter-Heitmann T."/>
            <person name="Klindworth A."/>
            <person name="Klockow C."/>
            <person name="Richter M."/>
            <person name="Achstetter T."/>
            <person name="Glockner F.O."/>
            <person name="Harder J."/>
        </authorList>
    </citation>
    <scope>NUCLEOTIDE SEQUENCE [LARGE SCALE GENOMIC DNA]</scope>
    <source>
        <strain evidence="2 3">SM41</strain>
    </source>
</reference>
<dbReference type="Proteomes" id="UP000011885">
    <property type="component" value="Unassembled WGS sequence"/>
</dbReference>
<evidence type="ECO:0000313" key="3">
    <source>
        <dbReference type="Proteomes" id="UP000011885"/>
    </source>
</evidence>
<evidence type="ECO:0000256" key="1">
    <source>
        <dbReference type="SAM" id="MobiDB-lite"/>
    </source>
</evidence>
<dbReference type="AlphaFoldDB" id="M5TXB0"/>
<keyword evidence="3" id="KW-1185">Reference proteome</keyword>
<dbReference type="OrthoDB" id="9957878at2"/>
<dbReference type="EMBL" id="ANOH01000335">
    <property type="protein sequence ID" value="EMI53669.1"/>
    <property type="molecule type" value="Genomic_DNA"/>
</dbReference>
<dbReference type="PATRIC" id="fig|1263870.3.peg.5167"/>
<feature type="region of interest" description="Disordered" evidence="1">
    <location>
        <begin position="26"/>
        <end position="51"/>
    </location>
</feature>